<proteinExistence type="predicted"/>
<reference evidence="2 3" key="1">
    <citation type="submission" date="2016-02" db="EMBL/GenBank/DDBJ databases">
        <title>Complete genome of Sinomonas atrocyanea KCTC 3377.</title>
        <authorList>
            <person name="Kim K.M."/>
        </authorList>
    </citation>
    <scope>NUCLEOTIDE SEQUENCE [LARGE SCALE GENOMIC DNA]</scope>
    <source>
        <strain evidence="2 3">KCTC 3377</strain>
    </source>
</reference>
<organism evidence="2 3">
    <name type="scientific">Sinomonas atrocyanea</name>
    <dbReference type="NCBI Taxonomy" id="37927"/>
    <lineage>
        <taxon>Bacteria</taxon>
        <taxon>Bacillati</taxon>
        <taxon>Actinomycetota</taxon>
        <taxon>Actinomycetes</taxon>
        <taxon>Micrococcales</taxon>
        <taxon>Micrococcaceae</taxon>
        <taxon>Sinomonas</taxon>
    </lineage>
</organism>
<dbReference type="KEGG" id="satk:SA2016_1594"/>
<dbReference type="InterPro" id="IPR016181">
    <property type="entry name" value="Acyl_CoA_acyltransferase"/>
</dbReference>
<dbReference type="EMBL" id="CP014518">
    <property type="protein sequence ID" value="AMM32270.1"/>
    <property type="molecule type" value="Genomic_DNA"/>
</dbReference>
<feature type="domain" description="N-acetyltransferase" evidence="1">
    <location>
        <begin position="4"/>
        <end position="165"/>
    </location>
</feature>
<name>A0A126ZYL3_9MICC</name>
<dbReference type="RefSeq" id="WP_084249402.1">
    <property type="nucleotide sequence ID" value="NZ_BJMO01000041.1"/>
</dbReference>
<dbReference type="SUPFAM" id="SSF55729">
    <property type="entry name" value="Acyl-CoA N-acyltransferases (Nat)"/>
    <property type="match status" value="1"/>
</dbReference>
<evidence type="ECO:0000259" key="1">
    <source>
        <dbReference type="PROSITE" id="PS51186"/>
    </source>
</evidence>
<dbReference type="PATRIC" id="fig|37927.3.peg.1642"/>
<dbReference type="Proteomes" id="UP000070134">
    <property type="component" value="Chromosome"/>
</dbReference>
<dbReference type="InterPro" id="IPR000182">
    <property type="entry name" value="GNAT_dom"/>
</dbReference>
<gene>
    <name evidence="2" type="ORF">SA2016_1594</name>
</gene>
<protein>
    <recommendedName>
        <fullName evidence="1">N-acetyltransferase domain-containing protein</fullName>
    </recommendedName>
</protein>
<sequence length="344" mass="35742">MAQLTYRPWREGDDRTLLQLWGDAEGASPAQFRGAFAPDSDGADDAAPSPAAAWRRCIVAEDQGIPVAAGVVYEAALHPARLWVYVEVARDHRRAGIGTELLRRLRERTADVPARIAAAAGGGVPRLRSKVEAGSAGAAFAEASGFGLLQRSREVVVRPGALKLPVFGDGPAAETGLGDDTSPLVEDLATGSVELSDAVGRYYAAVHEWDPPAALSVGRAQQLFLSDAAGAHGAVVLRAPAVSAFGAGVAPSKKGRLRAFAVSYAGPASAAAEQPSEVLLGHEVRLDRADAQDAVRGLLALVAYQHPVRLEVDDSMAAVRAAVDPLLETGTAEQVGPETLTVGD</sequence>
<dbReference type="OrthoDB" id="3676098at2"/>
<dbReference type="STRING" id="37927.SA2016_1594"/>
<evidence type="ECO:0000313" key="3">
    <source>
        <dbReference type="Proteomes" id="UP000070134"/>
    </source>
</evidence>
<dbReference type="Pfam" id="PF00583">
    <property type="entry name" value="Acetyltransf_1"/>
    <property type="match status" value="1"/>
</dbReference>
<dbReference type="AlphaFoldDB" id="A0A126ZYL3"/>
<evidence type="ECO:0000313" key="2">
    <source>
        <dbReference type="EMBL" id="AMM32270.1"/>
    </source>
</evidence>
<dbReference type="Gene3D" id="3.40.630.30">
    <property type="match status" value="1"/>
</dbReference>
<dbReference type="GO" id="GO:0016747">
    <property type="term" value="F:acyltransferase activity, transferring groups other than amino-acyl groups"/>
    <property type="evidence" value="ECO:0007669"/>
    <property type="project" value="InterPro"/>
</dbReference>
<dbReference type="PROSITE" id="PS51186">
    <property type="entry name" value="GNAT"/>
    <property type="match status" value="1"/>
</dbReference>
<accession>A0A126ZYL3</accession>
<dbReference type="CDD" id="cd04301">
    <property type="entry name" value="NAT_SF"/>
    <property type="match status" value="1"/>
</dbReference>
<keyword evidence="3" id="KW-1185">Reference proteome</keyword>